<reference evidence="2 4" key="2">
    <citation type="submission" date="2018-03" db="EMBL/GenBank/DDBJ databases">
        <authorList>
            <person name="Fogelqvist J."/>
        </authorList>
    </citation>
    <scope>NUCLEOTIDE SEQUENCE [LARGE SCALE GENOMIC DNA]</scope>
</reference>
<sequence>MSVVVDDVALCSWRSQHLVRLSVAEGSGLSISIDDGPGRCLPISEIRLVPIGIITARRCMDTQTGLSSLVAVLRCSAPDATHHIVVVSVPDPLQDDVVAHVQHAFPDADKAARLTLADGPLLLAATGSTLVFIQRSDHGEYAALPVSLPSPATTTVPTGNGVEVATMCGRFVNVSGTPLALNSSTSIPSAFTAPATCMAHHGPSDTFVVGSGDAVVSLVRRGIIAHRRPSLPSAPSAIHTTLHHCVVSLSCRSAVVVCSIADLALVRIIENAAWAIPVSESLLATSSGQRVQLGGAECGDAPTRLGAVAIALRDRVTAGCAELERVEGIHQYKEHLLAHMERLLSGDGASVFPSSDVFGMSVPRLVPVLERSPEKAPESATAGVKGVSIPLFPVSSVRTARDGADFHCEVDVRIKDRSDEVADVCLIVLGDDGIVVSSVSPTADTSRSGDTLSLHAVVRLDDLPDYVGSTKASLAVSWRGCQAPLFIDTVSIDRWATPSDIRHRHSRSKSPVAAPQYGVVASFCLKCPDVSQVLSPPVGMTRFEDARTVGRHPKLVGSEQASWRSMDDLVEMLVTCCGADAQVVVQGHSRARVADCTNALLQAVDGPVDLSPDWTILLPLVGQFVAALGDEISIAADLVTGEVQTLMEQGGIHASSADIRKAITRYTLRSRKLADAQIMTDNLAGRILTYFTEAQRDERLPV</sequence>
<dbReference type="EMBL" id="OVEO01000002">
    <property type="protein sequence ID" value="SPQ94207.1"/>
    <property type="molecule type" value="Genomic_DNA"/>
</dbReference>
<proteinExistence type="predicted"/>
<evidence type="ECO:0000313" key="4">
    <source>
        <dbReference type="Proteomes" id="UP000290189"/>
    </source>
</evidence>
<geneLocation type="mitochondrion" evidence="2"/>
<protein>
    <submittedName>
        <fullName evidence="1">Uncharacterized protein</fullName>
    </submittedName>
</protein>
<organism evidence="1 3">
    <name type="scientific">Plasmodiophora brassicae</name>
    <name type="common">Clubroot disease agent</name>
    <dbReference type="NCBI Taxonomy" id="37360"/>
    <lineage>
        <taxon>Eukaryota</taxon>
        <taxon>Sar</taxon>
        <taxon>Rhizaria</taxon>
        <taxon>Endomyxa</taxon>
        <taxon>Phytomyxea</taxon>
        <taxon>Plasmodiophorida</taxon>
        <taxon>Plasmodiophoridae</taxon>
        <taxon>Plasmodiophora</taxon>
    </lineage>
</organism>
<dbReference type="Proteomes" id="UP000290189">
    <property type="component" value="Unassembled WGS sequence"/>
</dbReference>
<evidence type="ECO:0000313" key="1">
    <source>
        <dbReference type="EMBL" id="CEO94875.1"/>
    </source>
</evidence>
<keyword evidence="3" id="KW-1185">Reference proteome</keyword>
<dbReference type="EMBL" id="CDSF01000002">
    <property type="protein sequence ID" value="CEO94875.1"/>
    <property type="molecule type" value="Genomic_DNA"/>
</dbReference>
<evidence type="ECO:0000313" key="3">
    <source>
        <dbReference type="Proteomes" id="UP000039324"/>
    </source>
</evidence>
<evidence type="ECO:0000313" key="2">
    <source>
        <dbReference type="EMBL" id="SPQ94207.1"/>
    </source>
</evidence>
<keyword evidence="2" id="KW-0496">Mitochondrion</keyword>
<dbReference type="AlphaFoldDB" id="A0A0G4IIG8"/>
<accession>A0A0G4IIG8</accession>
<reference evidence="1 3" key="1">
    <citation type="submission" date="2015-02" db="EMBL/GenBank/DDBJ databases">
        <authorList>
            <person name="Chooi Y.-H."/>
        </authorList>
    </citation>
    <scope>NUCLEOTIDE SEQUENCE [LARGE SCALE GENOMIC DNA]</scope>
    <source>
        <strain evidence="1">E3</strain>
    </source>
</reference>
<name>A0A0G4IIG8_PLABS</name>
<gene>
    <name evidence="1" type="ORF">PBRA_003688</name>
    <name evidence="2" type="ORF">PLBR_LOCUS1422</name>
</gene>
<dbReference type="Proteomes" id="UP000039324">
    <property type="component" value="Unassembled WGS sequence"/>
</dbReference>